<name>A0A9D1N692_9FIRM</name>
<evidence type="ECO:0000313" key="1">
    <source>
        <dbReference type="EMBL" id="HIU95912.1"/>
    </source>
</evidence>
<dbReference type="SUPFAM" id="SSF109604">
    <property type="entry name" value="HD-domain/PDEase-like"/>
    <property type="match status" value="1"/>
</dbReference>
<reference evidence="1" key="2">
    <citation type="journal article" date="2021" name="PeerJ">
        <title>Extensive microbial diversity within the chicken gut microbiome revealed by metagenomics and culture.</title>
        <authorList>
            <person name="Gilroy R."/>
            <person name="Ravi A."/>
            <person name="Getino M."/>
            <person name="Pursley I."/>
            <person name="Horton D.L."/>
            <person name="Alikhan N.F."/>
            <person name="Baker D."/>
            <person name="Gharbi K."/>
            <person name="Hall N."/>
            <person name="Watson M."/>
            <person name="Adriaenssens E.M."/>
            <person name="Foster-Nyarko E."/>
            <person name="Jarju S."/>
            <person name="Secka A."/>
            <person name="Antonio M."/>
            <person name="Oren A."/>
            <person name="Chaudhuri R.R."/>
            <person name="La Ragione R."/>
            <person name="Hildebrand F."/>
            <person name="Pallen M.J."/>
        </authorList>
    </citation>
    <scope>NUCLEOTIDE SEQUENCE</scope>
    <source>
        <strain evidence="1">ChiSjej4B22-8349</strain>
    </source>
</reference>
<gene>
    <name evidence="1" type="ORF">IAD25_04285</name>
</gene>
<dbReference type="EMBL" id="DVOB01000095">
    <property type="protein sequence ID" value="HIU95912.1"/>
    <property type="molecule type" value="Genomic_DNA"/>
</dbReference>
<organism evidence="1 2">
    <name type="scientific">Candidatus Allocopromorpha excrementipullorum</name>
    <dbReference type="NCBI Taxonomy" id="2840743"/>
    <lineage>
        <taxon>Bacteria</taxon>
        <taxon>Bacillati</taxon>
        <taxon>Bacillota</taxon>
        <taxon>Clostridia</taxon>
        <taxon>Eubacteriales</taxon>
        <taxon>Eubacteriaceae</taxon>
        <taxon>Eubacteriaceae incertae sedis</taxon>
        <taxon>Candidatus Allocopromorpha</taxon>
    </lineage>
</organism>
<reference evidence="1" key="1">
    <citation type="submission" date="2020-10" db="EMBL/GenBank/DDBJ databases">
        <authorList>
            <person name="Gilroy R."/>
        </authorList>
    </citation>
    <scope>NUCLEOTIDE SEQUENCE</scope>
    <source>
        <strain evidence="1">ChiSjej4B22-8349</strain>
    </source>
</reference>
<evidence type="ECO:0000313" key="2">
    <source>
        <dbReference type="Proteomes" id="UP000824130"/>
    </source>
</evidence>
<feature type="non-terminal residue" evidence="1">
    <location>
        <position position="415"/>
    </location>
</feature>
<accession>A0A9D1N692</accession>
<sequence length="415" mass="47956">MIRDFIKETQRRLTDKGFLMKLGETKKGMTGLLNDFRWKERISGLAEKGDFSAGSLVESLKPLMERWAEEPEEGWLEFICNEVKSAMYPENFTSRSTEGRGKARFFFMENYRAMLKYERKTGGTSPVSHIDFLPAREVKECITFKEYEKLRAFWKQEYIFEFMRINREITPFNTIGHIAGVHYVAVFIGNQLRGTDVPIDMALLSGAAAGHDLGKFGCSPAEAARTPYLHYYYTDELLKRKGMPMISHIASNHSTWDLELENLSVESLILIYADFRVKSSREEGEEIVHFYTLEEAFDVILGKLDNVDMAKRHRYEKVYAKLKDFEDYLVDIGVQTDVWKAPSEDVGLKDNDVALMMGGQVVEHIKYTAIEHNIQIMNIFNNENAFGSLIEAARSEKQWKSQRAYLNILSEYSTY</sequence>
<dbReference type="AlphaFoldDB" id="A0A9D1N692"/>
<protein>
    <submittedName>
        <fullName evidence="1">HD domain-containing protein</fullName>
    </submittedName>
</protein>
<dbReference type="Proteomes" id="UP000824130">
    <property type="component" value="Unassembled WGS sequence"/>
</dbReference>
<proteinExistence type="predicted"/>
<comment type="caution">
    <text evidence="1">The sequence shown here is derived from an EMBL/GenBank/DDBJ whole genome shotgun (WGS) entry which is preliminary data.</text>
</comment>